<reference evidence="3 4" key="1">
    <citation type="submission" date="2019-12" db="EMBL/GenBank/DDBJ databases">
        <title>Nesterenkonia muleiensis sp. nov., a novel actinobacterium isolated from sap of Populus euphratica.</title>
        <authorList>
            <person name="Wang R."/>
        </authorList>
    </citation>
    <scope>NUCLEOTIDE SEQUENCE [LARGE SCALE GENOMIC DNA]</scope>
    <source>
        <strain evidence="3 4">F10</strain>
    </source>
</reference>
<dbReference type="EMBL" id="WRPM01000084">
    <property type="protein sequence ID" value="MVT27005.1"/>
    <property type="molecule type" value="Genomic_DNA"/>
</dbReference>
<evidence type="ECO:0000259" key="2">
    <source>
        <dbReference type="Pfam" id="PF00733"/>
    </source>
</evidence>
<evidence type="ECO:0000256" key="1">
    <source>
        <dbReference type="SAM" id="MobiDB-lite"/>
    </source>
</evidence>
<feature type="region of interest" description="Disordered" evidence="1">
    <location>
        <begin position="1"/>
        <end position="35"/>
    </location>
</feature>
<feature type="compositionally biased region" description="Basic and acidic residues" evidence="1">
    <location>
        <begin position="1"/>
        <end position="11"/>
    </location>
</feature>
<dbReference type="InterPro" id="IPR001962">
    <property type="entry name" value="Asn_synthase"/>
</dbReference>
<feature type="region of interest" description="Disordered" evidence="1">
    <location>
        <begin position="73"/>
        <end position="154"/>
    </location>
</feature>
<organism evidence="3 4">
    <name type="scientific">Nesterenkonia alkaliphila</name>
    <dbReference type="NCBI Taxonomy" id="1463631"/>
    <lineage>
        <taxon>Bacteria</taxon>
        <taxon>Bacillati</taxon>
        <taxon>Actinomycetota</taxon>
        <taxon>Actinomycetes</taxon>
        <taxon>Micrococcales</taxon>
        <taxon>Micrococcaceae</taxon>
        <taxon>Nesterenkonia</taxon>
    </lineage>
</organism>
<dbReference type="Proteomes" id="UP000460157">
    <property type="component" value="Unassembled WGS sequence"/>
</dbReference>
<dbReference type="GO" id="GO:0006529">
    <property type="term" value="P:asparagine biosynthetic process"/>
    <property type="evidence" value="ECO:0007669"/>
    <property type="project" value="InterPro"/>
</dbReference>
<feature type="domain" description="Asparagine synthetase" evidence="2">
    <location>
        <begin position="385"/>
        <end position="539"/>
    </location>
</feature>
<dbReference type="Gene3D" id="3.40.50.620">
    <property type="entry name" value="HUPs"/>
    <property type="match status" value="1"/>
</dbReference>
<gene>
    <name evidence="3" type="ORF">GNZ21_11650</name>
</gene>
<dbReference type="InterPro" id="IPR014729">
    <property type="entry name" value="Rossmann-like_a/b/a_fold"/>
</dbReference>
<accession>A0A7K1UKI9</accession>
<dbReference type="SUPFAM" id="SSF52402">
    <property type="entry name" value="Adenine nucleotide alpha hydrolases-like"/>
    <property type="match status" value="1"/>
</dbReference>
<sequence>MARGARTDPRRLSGQPRLPGGDPRWCGDPPADAGIHPAELAGASLRRRGARPLPPGHRLLGLYASSGLAGGLRPGNHRGARRRLPGSAPAVSGNHLRRRCPLRRAAPGPSPGGPVLGGQRSVPGAVPAWPAVRRSARPPAAPGAAGPAGDRRHRGVTAMSVKPLPPTAVCGVLGRMTEAHRQRADQMAELAEAEGVSWAPSYLLPGLSLRVNAAAVVQRGERHLAGAWNAGGRLAASLLEQEWPAAARQADACGIRAAARGTGVVHGSVSGCQVLYVHITGGAVFFSTRLRWLAETAGTLSPDWQAWTEIISFGAPLAGRTTFTEIRRLGPMEYVEAEASGTVQLKQQHWPWEDYAPQARTDIDAATQDTVEAMAALMRPHLHSPANPMLSGGRDSRMLTALARREAADPGALTAWSTSSDAGSALEELVAAQVAAELGLQHRIITGRYSQFGQDFAEYADAVDHQSSLHFWLMPVARQLRSSPGAVFDGIGGGVLLGGGFADPRHAERMNTQELLSARIQARARYLTEAERVFSPGAAAALRRRAQAGALPLAEQYLGHPNAHTLTSYLIRTAPSVAPAPAKVLGGAQPAVMPMVSDQVAQIALSLPHEAKAEGAWYPALLAAADPRLRGMPTADDLTGTRHHKRRIAGREAARELAGLIRGGPAADLLSEGLRAADPAEPQGVITWQRLLSTQRPQHLIRGLAMLTLWLQDYAEQLTDTEVRSISHA</sequence>
<feature type="compositionally biased region" description="Basic residues" evidence="1">
    <location>
        <begin position="75"/>
        <end position="84"/>
    </location>
</feature>
<comment type="caution">
    <text evidence="3">The sequence shown here is derived from an EMBL/GenBank/DDBJ whole genome shotgun (WGS) entry which is preliminary data.</text>
</comment>
<evidence type="ECO:0000313" key="3">
    <source>
        <dbReference type="EMBL" id="MVT27005.1"/>
    </source>
</evidence>
<dbReference type="OrthoDB" id="3545397at2"/>
<dbReference type="GO" id="GO:0004066">
    <property type="term" value="F:asparagine synthase (glutamine-hydrolyzing) activity"/>
    <property type="evidence" value="ECO:0007669"/>
    <property type="project" value="InterPro"/>
</dbReference>
<proteinExistence type="predicted"/>
<dbReference type="Pfam" id="PF00733">
    <property type="entry name" value="Asn_synthase"/>
    <property type="match status" value="1"/>
</dbReference>
<keyword evidence="4" id="KW-1185">Reference proteome</keyword>
<dbReference type="AlphaFoldDB" id="A0A7K1UKI9"/>
<evidence type="ECO:0000313" key="4">
    <source>
        <dbReference type="Proteomes" id="UP000460157"/>
    </source>
</evidence>
<protein>
    <recommendedName>
        <fullName evidence="2">Asparagine synthetase domain-containing protein</fullName>
    </recommendedName>
</protein>
<name>A0A7K1UKI9_9MICC</name>